<comment type="subcellular location">
    <subcellularLocation>
        <location evidence="2">Cell membrane</location>
        <topology evidence="2">Multi-pass membrane protein</topology>
    </subcellularLocation>
</comment>
<evidence type="ECO:0000259" key="14">
    <source>
        <dbReference type="Pfam" id="PF01292"/>
    </source>
</evidence>
<evidence type="ECO:0000256" key="13">
    <source>
        <dbReference type="SAM" id="Phobius"/>
    </source>
</evidence>
<evidence type="ECO:0000256" key="6">
    <source>
        <dbReference type="ARBA" id="ARBA00022692"/>
    </source>
</evidence>
<accession>A0ABW8D694</accession>
<keyword evidence="7" id="KW-0479">Metal-binding</keyword>
<comment type="cofactor">
    <cofactor evidence="1">
        <name>heme b</name>
        <dbReference type="ChEBI" id="CHEBI:60344"/>
    </cofactor>
</comment>
<dbReference type="RefSeq" id="WP_400185650.1">
    <property type="nucleotide sequence ID" value="NZ_JBGORX010000001.1"/>
</dbReference>
<keyword evidence="10" id="KW-0408">Iron</keyword>
<evidence type="ECO:0000256" key="1">
    <source>
        <dbReference type="ARBA" id="ARBA00001970"/>
    </source>
</evidence>
<dbReference type="Pfam" id="PF01292">
    <property type="entry name" value="Ni_hydr_CYTB"/>
    <property type="match status" value="1"/>
</dbReference>
<feature type="transmembrane region" description="Helical" evidence="13">
    <location>
        <begin position="53"/>
        <end position="70"/>
    </location>
</feature>
<feature type="transmembrane region" description="Helical" evidence="13">
    <location>
        <begin position="15"/>
        <end position="32"/>
    </location>
</feature>
<protein>
    <submittedName>
        <fullName evidence="15">Cytochrome b</fullName>
    </submittedName>
</protein>
<reference evidence="15 16" key="1">
    <citation type="submission" date="2024-08" db="EMBL/GenBank/DDBJ databases">
        <title>Draft Genome Sequence of Legionella lytica strain DSB2004, Isolated From a Fire Sprinkler System.</title>
        <authorList>
            <person name="Everhart A.D."/>
            <person name="Kidane D.T."/>
            <person name="Farone A.L."/>
            <person name="Farone M.B."/>
        </authorList>
    </citation>
    <scope>NUCLEOTIDE SEQUENCE [LARGE SCALE GENOMIC DNA]</scope>
    <source>
        <strain evidence="15 16">DSB2004</strain>
    </source>
</reference>
<evidence type="ECO:0000256" key="12">
    <source>
        <dbReference type="ARBA" id="ARBA00037975"/>
    </source>
</evidence>
<keyword evidence="6 13" id="KW-0812">Transmembrane</keyword>
<evidence type="ECO:0000256" key="11">
    <source>
        <dbReference type="ARBA" id="ARBA00023136"/>
    </source>
</evidence>
<keyword evidence="11 13" id="KW-0472">Membrane</keyword>
<evidence type="ECO:0000256" key="9">
    <source>
        <dbReference type="ARBA" id="ARBA00022989"/>
    </source>
</evidence>
<keyword evidence="16" id="KW-1185">Reference proteome</keyword>
<evidence type="ECO:0000256" key="7">
    <source>
        <dbReference type="ARBA" id="ARBA00022723"/>
    </source>
</evidence>
<evidence type="ECO:0000313" key="15">
    <source>
        <dbReference type="EMBL" id="MFJ1267119.1"/>
    </source>
</evidence>
<keyword evidence="9 13" id="KW-1133">Transmembrane helix</keyword>
<proteinExistence type="inferred from homology"/>
<dbReference type="SUPFAM" id="SSF81342">
    <property type="entry name" value="Transmembrane di-heme cytochromes"/>
    <property type="match status" value="1"/>
</dbReference>
<evidence type="ECO:0000256" key="10">
    <source>
        <dbReference type="ARBA" id="ARBA00023004"/>
    </source>
</evidence>
<dbReference type="PANTHER" id="PTHR30529">
    <property type="entry name" value="CYTOCHROME B561"/>
    <property type="match status" value="1"/>
</dbReference>
<keyword evidence="5" id="KW-0349">Heme</keyword>
<dbReference type="Proteomes" id="UP001615550">
    <property type="component" value="Unassembled WGS sequence"/>
</dbReference>
<gene>
    <name evidence="15" type="ORF">ACD661_00950</name>
</gene>
<feature type="transmembrane region" description="Helical" evidence="13">
    <location>
        <begin position="145"/>
        <end position="167"/>
    </location>
</feature>
<dbReference type="InterPro" id="IPR052168">
    <property type="entry name" value="Cytochrome_b561_oxidase"/>
</dbReference>
<feature type="transmembrane region" description="Helical" evidence="13">
    <location>
        <begin position="90"/>
        <end position="109"/>
    </location>
</feature>
<dbReference type="InterPro" id="IPR016174">
    <property type="entry name" value="Di-haem_cyt_TM"/>
</dbReference>
<comment type="similarity">
    <text evidence="12">Belongs to the cytochrome b561 family.</text>
</comment>
<organism evidence="15 16">
    <name type="scientific">Legionella lytica</name>
    <dbReference type="NCBI Taxonomy" id="96232"/>
    <lineage>
        <taxon>Bacteria</taxon>
        <taxon>Pseudomonadati</taxon>
        <taxon>Pseudomonadota</taxon>
        <taxon>Gammaproteobacteria</taxon>
        <taxon>Legionellales</taxon>
        <taxon>Legionellaceae</taxon>
        <taxon>Legionella</taxon>
    </lineage>
</organism>
<dbReference type="PANTHER" id="PTHR30529:SF1">
    <property type="entry name" value="CYTOCHROME B561 HOMOLOG 2"/>
    <property type="match status" value="1"/>
</dbReference>
<evidence type="ECO:0000256" key="4">
    <source>
        <dbReference type="ARBA" id="ARBA00022475"/>
    </source>
</evidence>
<keyword evidence="8" id="KW-0249">Electron transport</keyword>
<dbReference type="EMBL" id="JBGORX010000001">
    <property type="protein sequence ID" value="MFJ1267119.1"/>
    <property type="molecule type" value="Genomic_DNA"/>
</dbReference>
<evidence type="ECO:0000256" key="2">
    <source>
        <dbReference type="ARBA" id="ARBA00004651"/>
    </source>
</evidence>
<comment type="caution">
    <text evidence="15">The sequence shown here is derived from an EMBL/GenBank/DDBJ whole genome shotgun (WGS) entry which is preliminary data.</text>
</comment>
<name>A0ABW8D694_9GAMM</name>
<evidence type="ECO:0000256" key="8">
    <source>
        <dbReference type="ARBA" id="ARBA00022982"/>
    </source>
</evidence>
<sequence length="184" mass="21046">MLKNTLNAFGSVSKLFHWAIALLVCAQFYWVWSPNFISISDTIKTQYVLLHKSLGVTILVLALLFMLWRMVTLRPSDPSQPYWKYILAKIVHYFLFILLLAMPVLGYLMSAADGRAVSFFGLFDLPNLISPNPYMADLYFQAHSILGYVFAVLIGLHVAAALHHHFIVKDDVLRKMLPFIKINK</sequence>
<keyword evidence="3" id="KW-0813">Transport</keyword>
<evidence type="ECO:0000256" key="5">
    <source>
        <dbReference type="ARBA" id="ARBA00022617"/>
    </source>
</evidence>
<evidence type="ECO:0000313" key="16">
    <source>
        <dbReference type="Proteomes" id="UP001615550"/>
    </source>
</evidence>
<dbReference type="InterPro" id="IPR011577">
    <property type="entry name" value="Cyt_b561_bac/Ni-Hgenase"/>
</dbReference>
<feature type="domain" description="Cytochrome b561 bacterial/Ni-hydrogenase" evidence="14">
    <location>
        <begin position="9"/>
        <end position="178"/>
    </location>
</feature>
<keyword evidence="4" id="KW-1003">Cell membrane</keyword>
<evidence type="ECO:0000256" key="3">
    <source>
        <dbReference type="ARBA" id="ARBA00022448"/>
    </source>
</evidence>